<dbReference type="InterPro" id="IPR011990">
    <property type="entry name" value="TPR-like_helical_dom_sf"/>
</dbReference>
<dbReference type="SUPFAM" id="SSF48452">
    <property type="entry name" value="TPR-like"/>
    <property type="match status" value="1"/>
</dbReference>
<protein>
    <recommendedName>
        <fullName evidence="3">HEAT repeat domain-containing protein</fullName>
    </recommendedName>
</protein>
<proteinExistence type="predicted"/>
<name>A0ABN6MYX0_9BACT</name>
<dbReference type="Proteomes" id="UP001162891">
    <property type="component" value="Chromosome"/>
</dbReference>
<evidence type="ECO:0000313" key="1">
    <source>
        <dbReference type="EMBL" id="BDG06131.1"/>
    </source>
</evidence>
<reference evidence="2" key="1">
    <citation type="journal article" date="2022" name="Int. J. Syst. Evol. Microbiol.">
        <title>Anaeromyxobacter oryzae sp. nov., Anaeromyxobacter diazotrophicus sp. nov. and Anaeromyxobacter paludicola sp. nov., isolated from paddy soils.</title>
        <authorList>
            <person name="Itoh H."/>
            <person name="Xu Z."/>
            <person name="Mise K."/>
            <person name="Masuda Y."/>
            <person name="Ushijima N."/>
            <person name="Hayakawa C."/>
            <person name="Shiratori Y."/>
            <person name="Senoo K."/>
        </authorList>
    </citation>
    <scope>NUCLEOTIDE SEQUENCE [LARGE SCALE GENOMIC DNA]</scope>
    <source>
        <strain evidence="2">Red232</strain>
    </source>
</reference>
<gene>
    <name evidence="1" type="ORF">AMOR_51270</name>
</gene>
<evidence type="ECO:0000313" key="2">
    <source>
        <dbReference type="Proteomes" id="UP001162891"/>
    </source>
</evidence>
<organism evidence="1 2">
    <name type="scientific">Anaeromyxobacter oryzae</name>
    <dbReference type="NCBI Taxonomy" id="2918170"/>
    <lineage>
        <taxon>Bacteria</taxon>
        <taxon>Pseudomonadati</taxon>
        <taxon>Myxococcota</taxon>
        <taxon>Myxococcia</taxon>
        <taxon>Myxococcales</taxon>
        <taxon>Cystobacterineae</taxon>
        <taxon>Anaeromyxobacteraceae</taxon>
        <taxon>Anaeromyxobacter</taxon>
    </lineage>
</organism>
<dbReference type="Gene3D" id="1.25.40.10">
    <property type="entry name" value="Tetratricopeptide repeat domain"/>
    <property type="match status" value="1"/>
</dbReference>
<accession>A0ABN6MYX0</accession>
<dbReference type="EMBL" id="AP025591">
    <property type="protein sequence ID" value="BDG06131.1"/>
    <property type="molecule type" value="Genomic_DNA"/>
</dbReference>
<keyword evidence="2" id="KW-1185">Reference proteome</keyword>
<sequence length="149" mass="15717">MNDFREMLERIMGAPPVAEPAPTLAEQQGITQELGDAVACLAEAELAAGRTEIARAILEGLVVTNHRDAGAWALLSAAHRKLAQPLAARFCAEVATTLAPADPWIRLARAESLLSFPDARGEARGMLEGLAADADVGERARVLLGALPE</sequence>
<evidence type="ECO:0008006" key="3">
    <source>
        <dbReference type="Google" id="ProtNLM"/>
    </source>
</evidence>